<organism evidence="6 7">
    <name type="scientific">Trichuris muris</name>
    <name type="common">Mouse whipworm</name>
    <dbReference type="NCBI Taxonomy" id="70415"/>
    <lineage>
        <taxon>Eukaryota</taxon>
        <taxon>Metazoa</taxon>
        <taxon>Ecdysozoa</taxon>
        <taxon>Nematoda</taxon>
        <taxon>Enoplea</taxon>
        <taxon>Dorylaimia</taxon>
        <taxon>Trichinellida</taxon>
        <taxon>Trichuridae</taxon>
        <taxon>Trichuris</taxon>
    </lineage>
</organism>
<dbReference type="CDD" id="cd00207">
    <property type="entry name" value="fer2"/>
    <property type="match status" value="1"/>
</dbReference>
<keyword evidence="1" id="KW-0001">2Fe-2S</keyword>
<dbReference type="GO" id="GO:0005739">
    <property type="term" value="C:mitochondrion"/>
    <property type="evidence" value="ECO:0007669"/>
    <property type="project" value="TreeGrafter"/>
</dbReference>
<dbReference type="InterPro" id="IPR001055">
    <property type="entry name" value="Adrenodoxin-like"/>
</dbReference>
<evidence type="ECO:0000256" key="3">
    <source>
        <dbReference type="ARBA" id="ARBA00023004"/>
    </source>
</evidence>
<dbReference type="Gene3D" id="3.10.20.30">
    <property type="match status" value="1"/>
</dbReference>
<reference evidence="7" key="1">
    <citation type="submission" date="2019-12" db="UniProtKB">
        <authorList>
            <consortium name="WormBaseParasite"/>
        </authorList>
    </citation>
    <scope>IDENTIFICATION</scope>
</reference>
<dbReference type="GO" id="GO:0046872">
    <property type="term" value="F:metal ion binding"/>
    <property type="evidence" value="ECO:0007669"/>
    <property type="project" value="UniProtKB-KW"/>
</dbReference>
<dbReference type="PANTHER" id="PTHR23426">
    <property type="entry name" value="FERREDOXIN/ADRENODOXIN"/>
    <property type="match status" value="1"/>
</dbReference>
<dbReference type="GO" id="GO:0051537">
    <property type="term" value="F:2 iron, 2 sulfur cluster binding"/>
    <property type="evidence" value="ECO:0007669"/>
    <property type="project" value="UniProtKB-KW"/>
</dbReference>
<evidence type="ECO:0000256" key="5">
    <source>
        <dbReference type="ARBA" id="ARBA00034078"/>
    </source>
</evidence>
<keyword evidence="6" id="KW-1185">Reference proteome</keyword>
<dbReference type="PROSITE" id="PS00814">
    <property type="entry name" value="ADX"/>
    <property type="match status" value="1"/>
</dbReference>
<dbReference type="InterPro" id="IPR036010">
    <property type="entry name" value="2Fe-2S_ferredoxin-like_sf"/>
</dbReference>
<dbReference type="GO" id="GO:0009055">
    <property type="term" value="F:electron transfer activity"/>
    <property type="evidence" value="ECO:0007669"/>
    <property type="project" value="TreeGrafter"/>
</dbReference>
<proteinExistence type="predicted"/>
<dbReference type="WBParaSite" id="TMUE_1000004626.1">
    <property type="protein sequence ID" value="TMUE_1000004626.1"/>
    <property type="gene ID" value="WBGene00292750"/>
</dbReference>
<evidence type="ECO:0000313" key="6">
    <source>
        <dbReference type="Proteomes" id="UP000046395"/>
    </source>
</evidence>
<dbReference type="STRING" id="70415.A0A5S6QBD2"/>
<keyword evidence="3" id="KW-0408">Iron</keyword>
<evidence type="ECO:0000256" key="2">
    <source>
        <dbReference type="ARBA" id="ARBA00022723"/>
    </source>
</evidence>
<dbReference type="GO" id="GO:0140647">
    <property type="term" value="P:P450-containing electron transport chain"/>
    <property type="evidence" value="ECO:0007669"/>
    <property type="project" value="InterPro"/>
</dbReference>
<dbReference type="InterPro" id="IPR012675">
    <property type="entry name" value="Beta-grasp_dom_sf"/>
</dbReference>
<dbReference type="InterPro" id="IPR018298">
    <property type="entry name" value="Adrenodoxin_Fe-S_BS"/>
</dbReference>
<keyword evidence="4" id="KW-0411">Iron-sulfur</keyword>
<dbReference type="Proteomes" id="UP000046395">
    <property type="component" value="Unassembled WGS sequence"/>
</dbReference>
<sequence>MIVRPALLSLRKCPAYTANIFSMHDRIACRRFASVNSEAEKRISATFVTPDGKRHTGQSCLGDTLLDVVVKCNLPFDGFGKLVACSSFGRVSGSSLLGICGGALACSTCHVILKQEDYDRIPNPPCDDEVDLLDMALGLTKTSRLACQIQLTDDLEGIEVALPEGNLELKAHEAVGPTVHTLIARKYLMRIALYQQRSKFDILLNKLRTFSQMESTCTALLFFITSLCRAIQMASRTK</sequence>
<dbReference type="PANTHER" id="PTHR23426:SF76">
    <property type="entry name" value="ADRENODOXIN-LIKE PROTEIN 2, MITOCHONDRIAL"/>
    <property type="match status" value="1"/>
</dbReference>
<dbReference type="AlphaFoldDB" id="A0A5S6QBD2"/>
<evidence type="ECO:0000313" key="7">
    <source>
        <dbReference type="WBParaSite" id="TMUE_1000004626.1"/>
    </source>
</evidence>
<name>A0A5S6QBD2_TRIMR</name>
<evidence type="ECO:0000256" key="4">
    <source>
        <dbReference type="ARBA" id="ARBA00023014"/>
    </source>
</evidence>
<dbReference type="SUPFAM" id="SSF54292">
    <property type="entry name" value="2Fe-2S ferredoxin-like"/>
    <property type="match status" value="1"/>
</dbReference>
<dbReference type="PRINTS" id="PR00355">
    <property type="entry name" value="ADRENODOXIN"/>
</dbReference>
<keyword evidence="2" id="KW-0479">Metal-binding</keyword>
<dbReference type="InterPro" id="IPR001041">
    <property type="entry name" value="2Fe-2S_ferredoxin-type"/>
</dbReference>
<protein>
    <submittedName>
        <fullName evidence="7">2Fe-2S ferredoxin-type domain-containing protein</fullName>
    </submittedName>
</protein>
<accession>A0A5S6QBD2</accession>
<evidence type="ECO:0000256" key="1">
    <source>
        <dbReference type="ARBA" id="ARBA00022714"/>
    </source>
</evidence>
<comment type="cofactor">
    <cofactor evidence="5">
        <name>[2Fe-2S] cluster</name>
        <dbReference type="ChEBI" id="CHEBI:190135"/>
    </cofactor>
</comment>